<keyword evidence="4" id="KW-1185">Reference proteome</keyword>
<keyword evidence="2" id="KW-0812">Transmembrane</keyword>
<dbReference type="AlphaFoldDB" id="A0A4R5DHK4"/>
<feature type="transmembrane region" description="Helical" evidence="2">
    <location>
        <begin position="214"/>
        <end position="232"/>
    </location>
</feature>
<dbReference type="Proteomes" id="UP000294850">
    <property type="component" value="Unassembled WGS sequence"/>
</dbReference>
<evidence type="ECO:0000256" key="2">
    <source>
        <dbReference type="SAM" id="Phobius"/>
    </source>
</evidence>
<gene>
    <name evidence="3" type="ORF">E0F88_20515</name>
</gene>
<evidence type="ECO:0000256" key="1">
    <source>
        <dbReference type="SAM" id="Coils"/>
    </source>
</evidence>
<comment type="caution">
    <text evidence="3">The sequence shown here is derived from an EMBL/GenBank/DDBJ whole genome shotgun (WGS) entry which is preliminary data.</text>
</comment>
<protein>
    <submittedName>
        <fullName evidence="3">Uncharacterized protein</fullName>
    </submittedName>
</protein>
<keyword evidence="2" id="KW-1133">Transmembrane helix</keyword>
<evidence type="ECO:0000313" key="3">
    <source>
        <dbReference type="EMBL" id="TDE12737.1"/>
    </source>
</evidence>
<organism evidence="3 4">
    <name type="scientific">Dyadobacter psychrotolerans</name>
    <dbReference type="NCBI Taxonomy" id="2541721"/>
    <lineage>
        <taxon>Bacteria</taxon>
        <taxon>Pseudomonadati</taxon>
        <taxon>Bacteroidota</taxon>
        <taxon>Cytophagia</taxon>
        <taxon>Cytophagales</taxon>
        <taxon>Spirosomataceae</taxon>
        <taxon>Dyadobacter</taxon>
    </lineage>
</organism>
<feature type="transmembrane region" description="Helical" evidence="2">
    <location>
        <begin position="151"/>
        <end position="169"/>
    </location>
</feature>
<feature type="transmembrane region" description="Helical" evidence="2">
    <location>
        <begin position="238"/>
        <end position="260"/>
    </location>
</feature>
<accession>A0A4R5DHK4</accession>
<proteinExistence type="predicted"/>
<dbReference type="EMBL" id="SMFL01000008">
    <property type="protein sequence ID" value="TDE12737.1"/>
    <property type="molecule type" value="Genomic_DNA"/>
</dbReference>
<sequence>MARLTEYLSSFFRTSKADEEQYYDDEPVETNVPQAGFADVMPLQNHSVYIESQPVSEVTIPYWLEDEDTLRDEGVLFGLSESDPTEKTDIIQKYFSHLAAEPISQIEQHNERIQELNLFIGQKTNRIQELKDKLNTNTIAKTESDHHLPRTLIGLALCAAMCVGNFFLIRESLRPVFTESSWIALGIFLAGMFSLFGRISMFHDSESKVTWRPLLEEIGLPFAAALFVFANVLPTQSWLQAGALFVFIFFLFLFAGKLFLSNITVLRNDLQSWVGTIRNRKQFADDAANWESEVLDLQAEVDELRVKKWQVLREQSTAETERDRINARRDMLVKLFESEFFLARRMKNQLTGKQLNYIQKGGQ</sequence>
<evidence type="ECO:0000313" key="4">
    <source>
        <dbReference type="Proteomes" id="UP000294850"/>
    </source>
</evidence>
<keyword evidence="2" id="KW-0472">Membrane</keyword>
<feature type="coiled-coil region" evidence="1">
    <location>
        <begin position="280"/>
        <end position="307"/>
    </location>
</feature>
<dbReference type="OrthoDB" id="937423at2"/>
<name>A0A4R5DHK4_9BACT</name>
<keyword evidence="1" id="KW-0175">Coiled coil</keyword>
<dbReference type="RefSeq" id="WP_131960158.1">
    <property type="nucleotide sequence ID" value="NZ_SMFL01000008.1"/>
</dbReference>
<feature type="transmembrane region" description="Helical" evidence="2">
    <location>
        <begin position="181"/>
        <end position="202"/>
    </location>
</feature>
<reference evidence="3 4" key="1">
    <citation type="submission" date="2019-03" db="EMBL/GenBank/DDBJ databases">
        <title>Dyadobacter AR-3-6 sp. nov., isolated from arctic soil.</title>
        <authorList>
            <person name="Chaudhary D.K."/>
        </authorList>
    </citation>
    <scope>NUCLEOTIDE SEQUENCE [LARGE SCALE GENOMIC DNA]</scope>
    <source>
        <strain evidence="3 4">AR-3-6</strain>
    </source>
</reference>